<dbReference type="SUPFAM" id="SSF55729">
    <property type="entry name" value="Acyl-CoA N-acyltransferases (Nat)"/>
    <property type="match status" value="1"/>
</dbReference>
<reference evidence="5" key="1">
    <citation type="submission" date="2017-05" db="EMBL/GenBank/DDBJ databases">
        <authorList>
            <person name="Macchi M."/>
            <person name="Festa S."/>
            <person name="Coppotelli B.M."/>
            <person name="Morelli I.S."/>
        </authorList>
    </citation>
    <scope>NUCLEOTIDE SEQUENCE [LARGE SCALE GENOMIC DNA]</scope>
    <source>
        <strain evidence="5">I</strain>
    </source>
</reference>
<dbReference type="InterPro" id="IPR050832">
    <property type="entry name" value="Bact_Acetyltransf"/>
</dbReference>
<dbReference type="Gene3D" id="3.40.630.30">
    <property type="match status" value="1"/>
</dbReference>
<keyword evidence="5" id="KW-1185">Reference proteome</keyword>
<sequence length="163" mass="17455">MPPRSIIIRPARPEEHAALCILFAELDRFHREARPDVFVAPEGPARSPEVIGGLIAGPDSAILVADDGGVLAGLATLVEKTVPANPVRPERRIAEIDNLVVMPGHRRRGVAGLLLRRAEDWARGRGLASLELGVWEFNAGAVACYEAAGFAPTTRRMSKAVAP</sequence>
<evidence type="ECO:0000313" key="4">
    <source>
        <dbReference type="EMBL" id="OWJ65834.1"/>
    </source>
</evidence>
<dbReference type="GO" id="GO:0016747">
    <property type="term" value="F:acyltransferase activity, transferring groups other than amino-acyl groups"/>
    <property type="evidence" value="ECO:0007669"/>
    <property type="project" value="InterPro"/>
</dbReference>
<evidence type="ECO:0000259" key="3">
    <source>
        <dbReference type="PROSITE" id="PS51186"/>
    </source>
</evidence>
<dbReference type="STRING" id="1122125.GCA_000423185_06237"/>
<gene>
    <name evidence="4" type="ORF">BWR60_17505</name>
</gene>
<dbReference type="PANTHER" id="PTHR43877">
    <property type="entry name" value="AMINOALKYLPHOSPHONATE N-ACETYLTRANSFERASE-RELATED-RELATED"/>
    <property type="match status" value="1"/>
</dbReference>
<dbReference type="InterPro" id="IPR000182">
    <property type="entry name" value="GNAT_dom"/>
</dbReference>
<dbReference type="PROSITE" id="PS51186">
    <property type="entry name" value="GNAT"/>
    <property type="match status" value="1"/>
</dbReference>
<dbReference type="Pfam" id="PF00583">
    <property type="entry name" value="Acetyltransf_1"/>
    <property type="match status" value="1"/>
</dbReference>
<dbReference type="AlphaFoldDB" id="A0A211ZKY5"/>
<dbReference type="CDD" id="cd04301">
    <property type="entry name" value="NAT_SF"/>
    <property type="match status" value="1"/>
</dbReference>
<keyword evidence="1" id="KW-0808">Transferase</keyword>
<name>A0A211ZKY5_9PROT</name>
<evidence type="ECO:0000256" key="2">
    <source>
        <dbReference type="ARBA" id="ARBA00023315"/>
    </source>
</evidence>
<comment type="caution">
    <text evidence="4">The sequence shown here is derived from an EMBL/GenBank/DDBJ whole genome shotgun (WGS) entry which is preliminary data.</text>
</comment>
<organism evidence="4 5">
    <name type="scientific">Inquilinus limosus</name>
    <dbReference type="NCBI Taxonomy" id="171674"/>
    <lineage>
        <taxon>Bacteria</taxon>
        <taxon>Pseudomonadati</taxon>
        <taxon>Pseudomonadota</taxon>
        <taxon>Alphaproteobacteria</taxon>
        <taxon>Rhodospirillales</taxon>
        <taxon>Rhodospirillaceae</taxon>
        <taxon>Inquilinus</taxon>
    </lineage>
</organism>
<evidence type="ECO:0000256" key="1">
    <source>
        <dbReference type="ARBA" id="ARBA00022679"/>
    </source>
</evidence>
<keyword evidence="2" id="KW-0012">Acyltransferase</keyword>
<dbReference type="InterPro" id="IPR016181">
    <property type="entry name" value="Acyl_CoA_acyltransferase"/>
</dbReference>
<dbReference type="EMBL" id="NHON01000031">
    <property type="protein sequence ID" value="OWJ65834.1"/>
    <property type="molecule type" value="Genomic_DNA"/>
</dbReference>
<dbReference type="RefSeq" id="WP_179221818.1">
    <property type="nucleotide sequence ID" value="NZ_NHON01000031.1"/>
</dbReference>
<accession>A0A211ZKY5</accession>
<dbReference type="Proteomes" id="UP000196655">
    <property type="component" value="Unassembled WGS sequence"/>
</dbReference>
<protein>
    <recommendedName>
        <fullName evidence="3">N-acetyltransferase domain-containing protein</fullName>
    </recommendedName>
</protein>
<feature type="domain" description="N-acetyltransferase" evidence="3">
    <location>
        <begin position="6"/>
        <end position="163"/>
    </location>
</feature>
<evidence type="ECO:0000313" key="5">
    <source>
        <dbReference type="Proteomes" id="UP000196655"/>
    </source>
</evidence>
<proteinExistence type="predicted"/>